<keyword evidence="3" id="KW-1185">Reference proteome</keyword>
<dbReference type="GeneID" id="85365125"/>
<evidence type="ECO:0000259" key="1">
    <source>
        <dbReference type="Pfam" id="PF24764"/>
    </source>
</evidence>
<evidence type="ECO:0000313" key="3">
    <source>
        <dbReference type="Proteomes" id="UP001175211"/>
    </source>
</evidence>
<feature type="domain" description="Integrase core" evidence="1">
    <location>
        <begin position="6"/>
        <end position="118"/>
    </location>
</feature>
<name>A0AA39J6P4_ARMTA</name>
<protein>
    <recommendedName>
        <fullName evidence="1">Integrase core domain-containing protein</fullName>
    </recommendedName>
</protein>
<dbReference type="RefSeq" id="XP_060322084.1">
    <property type="nucleotide sequence ID" value="XM_060481577.1"/>
</dbReference>
<gene>
    <name evidence="2" type="ORF">EV420DRAFT_295479</name>
</gene>
<reference evidence="2" key="1">
    <citation type="submission" date="2023-06" db="EMBL/GenBank/DDBJ databases">
        <authorList>
            <consortium name="Lawrence Berkeley National Laboratory"/>
            <person name="Ahrendt S."/>
            <person name="Sahu N."/>
            <person name="Indic B."/>
            <person name="Wong-Bajracharya J."/>
            <person name="Merenyi Z."/>
            <person name="Ke H.-M."/>
            <person name="Monk M."/>
            <person name="Kocsube S."/>
            <person name="Drula E."/>
            <person name="Lipzen A."/>
            <person name="Balint B."/>
            <person name="Henrissat B."/>
            <person name="Andreopoulos B."/>
            <person name="Martin F.M."/>
            <person name="Harder C.B."/>
            <person name="Rigling D."/>
            <person name="Ford K.L."/>
            <person name="Foster G.D."/>
            <person name="Pangilinan J."/>
            <person name="Papanicolaou A."/>
            <person name="Barry K."/>
            <person name="LaButti K."/>
            <person name="Viragh M."/>
            <person name="Koriabine M."/>
            <person name="Yan M."/>
            <person name="Riley R."/>
            <person name="Champramary S."/>
            <person name="Plett K.L."/>
            <person name="Tsai I.J."/>
            <person name="Slot J."/>
            <person name="Sipos G."/>
            <person name="Plett J."/>
            <person name="Nagy L.G."/>
            <person name="Grigoriev I.V."/>
        </authorList>
    </citation>
    <scope>NUCLEOTIDE SEQUENCE</scope>
    <source>
        <strain evidence="2">CCBAS 213</strain>
    </source>
</reference>
<comment type="caution">
    <text evidence="2">The sequence shown here is derived from an EMBL/GenBank/DDBJ whole genome shotgun (WGS) entry which is preliminary data.</text>
</comment>
<evidence type="ECO:0000313" key="2">
    <source>
        <dbReference type="EMBL" id="KAK0435804.1"/>
    </source>
</evidence>
<proteinExistence type="predicted"/>
<sequence length="141" mass="16099">MGKHVSVVNIRASNSNRPYVVLMVFIDATLVWGVPIRLRGDHGVENLYAAQWMENYQGVLSNCIHLGPVSGFSSSRLSCIDNEYHSSVHNTRGERMWVETSRSWADRWHEFFTELEASYRSGPQKFGTYLVGPSPVSCRYR</sequence>
<dbReference type="InterPro" id="IPR058913">
    <property type="entry name" value="Integrase_dom_put"/>
</dbReference>
<dbReference type="AlphaFoldDB" id="A0AA39J6P4"/>
<organism evidence="2 3">
    <name type="scientific">Armillaria tabescens</name>
    <name type="common">Ringless honey mushroom</name>
    <name type="synonym">Agaricus tabescens</name>
    <dbReference type="NCBI Taxonomy" id="1929756"/>
    <lineage>
        <taxon>Eukaryota</taxon>
        <taxon>Fungi</taxon>
        <taxon>Dikarya</taxon>
        <taxon>Basidiomycota</taxon>
        <taxon>Agaricomycotina</taxon>
        <taxon>Agaricomycetes</taxon>
        <taxon>Agaricomycetidae</taxon>
        <taxon>Agaricales</taxon>
        <taxon>Marasmiineae</taxon>
        <taxon>Physalacriaceae</taxon>
        <taxon>Desarmillaria</taxon>
    </lineage>
</organism>
<dbReference type="EMBL" id="JAUEPS010000140">
    <property type="protein sequence ID" value="KAK0435804.1"/>
    <property type="molecule type" value="Genomic_DNA"/>
</dbReference>
<dbReference type="Proteomes" id="UP001175211">
    <property type="component" value="Unassembled WGS sequence"/>
</dbReference>
<dbReference type="Pfam" id="PF24764">
    <property type="entry name" value="rva_4"/>
    <property type="match status" value="1"/>
</dbReference>
<accession>A0AA39J6P4</accession>